<feature type="signal peptide" evidence="2">
    <location>
        <begin position="1"/>
        <end position="15"/>
    </location>
</feature>
<dbReference type="PANTHER" id="PTHR10900">
    <property type="entry name" value="PERIOSTIN-RELATED"/>
    <property type="match status" value="1"/>
</dbReference>
<gene>
    <name evidence="4" type="ORF">UREG_04495</name>
</gene>
<sequence length="451" mass="50598">MKCTLLISAAACTAAGFIVPGQNYMKPFIDSVPPTASERVPDNGDAENNIVSFTSFTEEISDNVELSSISALHHPQLQHQAGPEDDTQSYVDGLDYENWGLGNPSLFGHHGHCEHPDKTTYQLMSSKKETSLFANIISQFEDIVDLLNSTEKNHTVLAPRTQSLEKVVNCHPPKEYVKKFVQYHILEEPKTLSGIFHTRTIPTLLEQDELGDHAQRISTQFGVTGLTINYISRIVKPNLCAKNGFVQVLDHFLLPPFQSSDTLSFIPSVFSSFDFGLMKTGLYKRINDTCNHTGGTFFAPTNMAFRKLGPRVNAFLFSRWGEKYLTALLEYHIAFNHTLYSDAYHHPKKDEDDSKTIHVDLPTLLEHHRLSVDIAGFNRFATMKINGFVTVASSDVITRDGVIHVLNDVLIPPKHPRHSGNPHIPRSEVDDSPVPTVEDIIERLNPYIKDH</sequence>
<protein>
    <recommendedName>
        <fullName evidence="3">FAS1 domain-containing protein</fullName>
    </recommendedName>
</protein>
<dbReference type="InterPro" id="IPR036378">
    <property type="entry name" value="FAS1_dom_sf"/>
</dbReference>
<proteinExistence type="predicted"/>
<organism evidence="4 5">
    <name type="scientific">Uncinocarpus reesii (strain UAMH 1704)</name>
    <dbReference type="NCBI Taxonomy" id="336963"/>
    <lineage>
        <taxon>Eukaryota</taxon>
        <taxon>Fungi</taxon>
        <taxon>Dikarya</taxon>
        <taxon>Ascomycota</taxon>
        <taxon>Pezizomycotina</taxon>
        <taxon>Eurotiomycetes</taxon>
        <taxon>Eurotiomycetidae</taxon>
        <taxon>Onygenales</taxon>
        <taxon>Onygenaceae</taxon>
        <taxon>Uncinocarpus</taxon>
    </lineage>
</organism>
<evidence type="ECO:0000313" key="4">
    <source>
        <dbReference type="EMBL" id="EEP79649.1"/>
    </source>
</evidence>
<dbReference type="PANTHER" id="PTHR10900:SF125">
    <property type="entry name" value="FAS1 DOMAIN-CONTAINING PROTEIN YLR001C"/>
    <property type="match status" value="1"/>
</dbReference>
<dbReference type="RefSeq" id="XP_002544978.1">
    <property type="nucleotide sequence ID" value="XM_002544932.1"/>
</dbReference>
<keyword evidence="5" id="KW-1185">Reference proteome</keyword>
<feature type="chain" id="PRO_5012722952" description="FAS1 domain-containing protein" evidence="2">
    <location>
        <begin position="16"/>
        <end position="451"/>
    </location>
</feature>
<evidence type="ECO:0000259" key="3">
    <source>
        <dbReference type="PROSITE" id="PS50213"/>
    </source>
</evidence>
<dbReference type="HOGENOM" id="CLU_026522_0_0_1"/>
<dbReference type="Gene3D" id="2.30.180.10">
    <property type="entry name" value="FAS1 domain"/>
    <property type="match status" value="2"/>
</dbReference>
<dbReference type="PROSITE" id="PS50213">
    <property type="entry name" value="FAS1"/>
    <property type="match status" value="2"/>
</dbReference>
<dbReference type="Pfam" id="PF02469">
    <property type="entry name" value="Fasciclin"/>
    <property type="match status" value="2"/>
</dbReference>
<evidence type="ECO:0000313" key="5">
    <source>
        <dbReference type="Proteomes" id="UP000002058"/>
    </source>
</evidence>
<dbReference type="InParanoid" id="C4JPB3"/>
<feature type="region of interest" description="Disordered" evidence="1">
    <location>
        <begin position="414"/>
        <end position="433"/>
    </location>
</feature>
<dbReference type="KEGG" id="ure:UREG_04495"/>
<dbReference type="SMART" id="SM00554">
    <property type="entry name" value="FAS1"/>
    <property type="match status" value="2"/>
</dbReference>
<accession>C4JPB3</accession>
<dbReference type="EMBL" id="CH476616">
    <property type="protein sequence ID" value="EEP79649.1"/>
    <property type="molecule type" value="Genomic_DNA"/>
</dbReference>
<name>C4JPB3_UNCRE</name>
<reference evidence="5" key="1">
    <citation type="journal article" date="2009" name="Genome Res.">
        <title>Comparative genomic analyses of the human fungal pathogens Coccidioides and their relatives.</title>
        <authorList>
            <person name="Sharpton T.J."/>
            <person name="Stajich J.E."/>
            <person name="Rounsley S.D."/>
            <person name="Gardner M.J."/>
            <person name="Wortman J.R."/>
            <person name="Jordar V.S."/>
            <person name="Maiti R."/>
            <person name="Kodira C.D."/>
            <person name="Neafsey D.E."/>
            <person name="Zeng Q."/>
            <person name="Hung C.-Y."/>
            <person name="McMahan C."/>
            <person name="Muszewska A."/>
            <person name="Grynberg M."/>
            <person name="Mandel M.A."/>
            <person name="Kellner E.M."/>
            <person name="Barker B.M."/>
            <person name="Galgiani J.N."/>
            <person name="Orbach M.J."/>
            <person name="Kirkland T.N."/>
            <person name="Cole G.T."/>
            <person name="Henn M.R."/>
            <person name="Birren B.W."/>
            <person name="Taylor J.W."/>
        </authorList>
    </citation>
    <scope>NUCLEOTIDE SEQUENCE [LARGE SCALE GENOMIC DNA]</scope>
    <source>
        <strain evidence="5">UAMH 1704</strain>
    </source>
</reference>
<feature type="domain" description="FAS1" evidence="3">
    <location>
        <begin position="117"/>
        <end position="253"/>
    </location>
</feature>
<dbReference type="AlphaFoldDB" id="C4JPB3"/>
<dbReference type="eggNOG" id="KOG1437">
    <property type="taxonomic scope" value="Eukaryota"/>
</dbReference>
<evidence type="ECO:0000256" key="2">
    <source>
        <dbReference type="SAM" id="SignalP"/>
    </source>
</evidence>
<dbReference type="VEuPathDB" id="FungiDB:UREG_04495"/>
<evidence type="ECO:0000256" key="1">
    <source>
        <dbReference type="SAM" id="MobiDB-lite"/>
    </source>
</evidence>
<dbReference type="Proteomes" id="UP000002058">
    <property type="component" value="Unassembled WGS sequence"/>
</dbReference>
<dbReference type="InterPro" id="IPR050904">
    <property type="entry name" value="Adhesion/Biosynth-related"/>
</dbReference>
<dbReference type="STRING" id="336963.C4JPB3"/>
<dbReference type="SUPFAM" id="SSF82153">
    <property type="entry name" value="FAS1 domain"/>
    <property type="match status" value="2"/>
</dbReference>
<dbReference type="InterPro" id="IPR000782">
    <property type="entry name" value="FAS1_domain"/>
</dbReference>
<dbReference type="OMA" id="GVKGFTH"/>
<keyword evidence="2" id="KW-0732">Signal</keyword>
<dbReference type="OrthoDB" id="7700931at2759"/>
<dbReference type="GeneID" id="8442359"/>
<feature type="domain" description="FAS1" evidence="3">
    <location>
        <begin position="250"/>
        <end position="410"/>
    </location>
</feature>